<name>A0A8T1Y2J8_9BRAS</name>
<evidence type="ECO:0000256" key="7">
    <source>
        <dbReference type="ARBA" id="ARBA00023004"/>
    </source>
</evidence>
<dbReference type="InterPro" id="IPR017972">
    <property type="entry name" value="Cyt_P450_CS"/>
</dbReference>
<keyword evidence="9" id="KW-0472">Membrane</keyword>
<comment type="subcellular location">
    <subcellularLocation>
        <location evidence="2">Membrane</location>
        <topology evidence="2">Single-pass membrane protein</topology>
    </subcellularLocation>
</comment>
<proteinExistence type="inferred from homology"/>
<keyword evidence="8 10" id="KW-0503">Monooxygenase</keyword>
<protein>
    <submittedName>
        <fullName evidence="11">Cytochrome P450</fullName>
    </submittedName>
</protein>
<dbReference type="PANTHER" id="PTHR24282">
    <property type="entry name" value="CYTOCHROME P450 FAMILY MEMBER"/>
    <property type="match status" value="1"/>
</dbReference>
<evidence type="ECO:0000256" key="3">
    <source>
        <dbReference type="ARBA" id="ARBA00010617"/>
    </source>
</evidence>
<comment type="caution">
    <text evidence="11">The sequence shown here is derived from an EMBL/GenBank/DDBJ whole genome shotgun (WGS) entry which is preliminary data.</text>
</comment>
<evidence type="ECO:0000256" key="5">
    <source>
        <dbReference type="ARBA" id="ARBA00022723"/>
    </source>
</evidence>
<evidence type="ECO:0000256" key="2">
    <source>
        <dbReference type="ARBA" id="ARBA00004167"/>
    </source>
</evidence>
<organism evidence="11 12">
    <name type="scientific">Arabidopsis thaliana x Arabidopsis arenosa</name>
    <dbReference type="NCBI Taxonomy" id="1240361"/>
    <lineage>
        <taxon>Eukaryota</taxon>
        <taxon>Viridiplantae</taxon>
        <taxon>Streptophyta</taxon>
        <taxon>Embryophyta</taxon>
        <taxon>Tracheophyta</taxon>
        <taxon>Spermatophyta</taxon>
        <taxon>Magnoliopsida</taxon>
        <taxon>eudicotyledons</taxon>
        <taxon>Gunneridae</taxon>
        <taxon>Pentapetalae</taxon>
        <taxon>rosids</taxon>
        <taxon>malvids</taxon>
        <taxon>Brassicales</taxon>
        <taxon>Brassicaceae</taxon>
        <taxon>Camelineae</taxon>
        <taxon>Arabidopsis</taxon>
    </lineage>
</organism>
<dbReference type="InterPro" id="IPR001128">
    <property type="entry name" value="Cyt_P450"/>
</dbReference>
<sequence length="350" mass="40004">MTKPMGDCTLRMFEEWRKQRNGEVVIKIEISKEFHKLTADIIATTAFGSSYAEGIELCRSQTELEKYYNASLNKVFIPGTQYLPTPTNIKLWELDKKVKNSIKRIIDARLKSKCKTYGYGDDLLGAMLNAAKSNEHERMMRMDEIIEECKNFYYAGQGTISLALTWTTMLLSLHQDWQEKLREEVFNECGKDKIPDSDTLSKLKLLNMVLMESLRLYGPVIKMSREATQDMKVGHLEIPKGTSIIIPFLKMHTDKAMWGEDTEQFNPLRFVNGISQAAIHPNALNAFSIGPRACIAKNFAMIEAKTVLTMILQQFRLSLSPEYKHTPVDHFNLFPQYGLPVMLQPLDSSS</sequence>
<dbReference type="EMBL" id="JAEFBK010000012">
    <property type="protein sequence ID" value="KAG7541237.1"/>
    <property type="molecule type" value="Genomic_DNA"/>
</dbReference>
<reference evidence="11 12" key="1">
    <citation type="submission" date="2020-12" db="EMBL/GenBank/DDBJ databases">
        <title>Concerted genomic and epigenomic changes stabilize Arabidopsis allopolyploids.</title>
        <authorList>
            <person name="Chen Z."/>
        </authorList>
    </citation>
    <scope>NUCLEOTIDE SEQUENCE [LARGE SCALE GENOMIC DNA]</scope>
    <source>
        <strain evidence="11">Allo738</strain>
        <tissue evidence="11">Leaf</tissue>
    </source>
</reference>
<dbReference type="GO" id="GO:0016705">
    <property type="term" value="F:oxidoreductase activity, acting on paired donors, with incorporation or reduction of molecular oxygen"/>
    <property type="evidence" value="ECO:0007669"/>
    <property type="project" value="InterPro"/>
</dbReference>
<dbReference type="Pfam" id="PF00067">
    <property type="entry name" value="p450"/>
    <property type="match status" value="1"/>
</dbReference>
<gene>
    <name evidence="11" type="ORF">ISN45_Aa07g013570</name>
</gene>
<evidence type="ECO:0000313" key="12">
    <source>
        <dbReference type="Proteomes" id="UP000694240"/>
    </source>
</evidence>
<keyword evidence="4 10" id="KW-0349">Heme</keyword>
<evidence type="ECO:0000313" key="11">
    <source>
        <dbReference type="EMBL" id="KAG7541237.1"/>
    </source>
</evidence>
<comment type="cofactor">
    <cofactor evidence="1">
        <name>heme</name>
        <dbReference type="ChEBI" id="CHEBI:30413"/>
    </cofactor>
</comment>
<dbReference type="GO" id="GO:0005506">
    <property type="term" value="F:iron ion binding"/>
    <property type="evidence" value="ECO:0007669"/>
    <property type="project" value="InterPro"/>
</dbReference>
<keyword evidence="6 10" id="KW-0560">Oxidoreductase</keyword>
<dbReference type="Proteomes" id="UP000694240">
    <property type="component" value="Chromosome 12"/>
</dbReference>
<dbReference type="AlphaFoldDB" id="A0A8T1Y2J8"/>
<evidence type="ECO:0000256" key="9">
    <source>
        <dbReference type="ARBA" id="ARBA00023136"/>
    </source>
</evidence>
<evidence type="ECO:0000256" key="4">
    <source>
        <dbReference type="ARBA" id="ARBA00022617"/>
    </source>
</evidence>
<evidence type="ECO:0000256" key="1">
    <source>
        <dbReference type="ARBA" id="ARBA00001971"/>
    </source>
</evidence>
<keyword evidence="7 10" id="KW-0408">Iron</keyword>
<dbReference type="PANTHER" id="PTHR24282:SF125">
    <property type="entry name" value="CYTOCHROME P450 709B3"/>
    <property type="match status" value="1"/>
</dbReference>
<dbReference type="GO" id="GO:0004497">
    <property type="term" value="F:monooxygenase activity"/>
    <property type="evidence" value="ECO:0007669"/>
    <property type="project" value="UniProtKB-KW"/>
</dbReference>
<accession>A0A8T1Y2J8</accession>
<evidence type="ECO:0000256" key="8">
    <source>
        <dbReference type="ARBA" id="ARBA00023033"/>
    </source>
</evidence>
<evidence type="ECO:0000256" key="10">
    <source>
        <dbReference type="RuleBase" id="RU000461"/>
    </source>
</evidence>
<dbReference type="PROSITE" id="PS00086">
    <property type="entry name" value="CYTOCHROME_P450"/>
    <property type="match status" value="1"/>
</dbReference>
<dbReference type="InterPro" id="IPR050665">
    <property type="entry name" value="Cytochrome_P450_Monooxygen"/>
</dbReference>
<dbReference type="GO" id="GO:0020037">
    <property type="term" value="F:heme binding"/>
    <property type="evidence" value="ECO:0007669"/>
    <property type="project" value="InterPro"/>
</dbReference>
<evidence type="ECO:0000256" key="6">
    <source>
        <dbReference type="ARBA" id="ARBA00023002"/>
    </source>
</evidence>
<keyword evidence="12" id="KW-1185">Reference proteome</keyword>
<dbReference type="EMBL" id="JAEFBK010000012">
    <property type="protein sequence ID" value="KAG7541236.1"/>
    <property type="molecule type" value="Genomic_DNA"/>
</dbReference>
<comment type="similarity">
    <text evidence="3 10">Belongs to the cytochrome P450 family.</text>
</comment>
<keyword evidence="5 10" id="KW-0479">Metal-binding</keyword>
<dbReference type="GO" id="GO:0016020">
    <property type="term" value="C:membrane"/>
    <property type="evidence" value="ECO:0007669"/>
    <property type="project" value="UniProtKB-SubCell"/>
</dbReference>